<evidence type="ECO:0000313" key="1">
    <source>
        <dbReference type="EMBL" id="ETV69692.1"/>
    </source>
</evidence>
<accession>W4FQD5</accession>
<name>W4FQD5_APHAT</name>
<dbReference type="OrthoDB" id="128308at2759"/>
<dbReference type="VEuPathDB" id="FungiDB:H257_14555"/>
<reference evidence="1" key="1">
    <citation type="submission" date="2013-12" db="EMBL/GenBank/DDBJ databases">
        <title>The Genome Sequence of Aphanomyces astaci APO3.</title>
        <authorList>
            <consortium name="The Broad Institute Genomics Platform"/>
            <person name="Russ C."/>
            <person name="Tyler B."/>
            <person name="van West P."/>
            <person name="Dieguez-Uribeondo J."/>
            <person name="Young S.K."/>
            <person name="Zeng Q."/>
            <person name="Gargeya S."/>
            <person name="Fitzgerald M."/>
            <person name="Abouelleil A."/>
            <person name="Alvarado L."/>
            <person name="Chapman S.B."/>
            <person name="Gainer-Dewar J."/>
            <person name="Goldberg J."/>
            <person name="Griggs A."/>
            <person name="Gujja S."/>
            <person name="Hansen M."/>
            <person name="Howarth C."/>
            <person name="Imamovic A."/>
            <person name="Ireland A."/>
            <person name="Larimer J."/>
            <person name="McCowan C."/>
            <person name="Murphy C."/>
            <person name="Pearson M."/>
            <person name="Poon T.W."/>
            <person name="Priest M."/>
            <person name="Roberts A."/>
            <person name="Saif S."/>
            <person name="Shea T."/>
            <person name="Sykes S."/>
            <person name="Wortman J."/>
            <person name="Nusbaum C."/>
            <person name="Birren B."/>
        </authorList>
    </citation>
    <scope>NUCLEOTIDE SEQUENCE [LARGE SCALE GENOMIC DNA]</scope>
    <source>
        <strain evidence="1">APO3</strain>
    </source>
</reference>
<dbReference type="AlphaFoldDB" id="W4FQD5"/>
<proteinExistence type="predicted"/>
<organism evidence="1">
    <name type="scientific">Aphanomyces astaci</name>
    <name type="common">Crayfish plague agent</name>
    <dbReference type="NCBI Taxonomy" id="112090"/>
    <lineage>
        <taxon>Eukaryota</taxon>
        <taxon>Sar</taxon>
        <taxon>Stramenopiles</taxon>
        <taxon>Oomycota</taxon>
        <taxon>Saprolegniomycetes</taxon>
        <taxon>Saprolegniales</taxon>
        <taxon>Verrucalvaceae</taxon>
        <taxon>Aphanomyces</taxon>
    </lineage>
</organism>
<dbReference type="RefSeq" id="XP_009840706.1">
    <property type="nucleotide sequence ID" value="XM_009842404.1"/>
</dbReference>
<gene>
    <name evidence="1" type="ORF">H257_14555</name>
</gene>
<dbReference type="EMBL" id="KI913172">
    <property type="protein sequence ID" value="ETV69692.1"/>
    <property type="molecule type" value="Genomic_DNA"/>
</dbReference>
<dbReference type="GeneID" id="20816551"/>
<protein>
    <submittedName>
        <fullName evidence="1">Uncharacterized protein</fullName>
    </submittedName>
</protein>
<sequence>MAKYCALYSDFVLCDGTHNVTKYVMKLMPFTIVDALGRNTLVGIALDYSENSTVVTNGLKTFSLGSSHGTLMTDGGSAYPGAASACGMTHVLCTKHFHADVLQGCSGLAQLSNDFKRDCFTMIYTGYREDDFIKRFAAAEETYAPFPVAASALKKIWNHRHKTLALDELISCVQNKCLWSPYVDRQWKQNYDDMHKYPHVQQQGDVWGVSEHSFVDMASVEHCVTLGASDEAPSSLERLNLAGHHQIPASTSAATSVLAPAAGYATFTVDMYQAVVIPPKVNVRVMKVRNALARMEQAIVNDDHLDSR</sequence>